<evidence type="ECO:0000313" key="2">
    <source>
        <dbReference type="EMBL" id="SEC01877.1"/>
    </source>
</evidence>
<dbReference type="SUPFAM" id="SSF63825">
    <property type="entry name" value="YWTD domain"/>
    <property type="match status" value="1"/>
</dbReference>
<protein>
    <submittedName>
        <fullName evidence="2">Glutamine cyclotransferase</fullName>
    </submittedName>
</protein>
<accession>A0A1H4P318</accession>
<name>A0A1H4P318_9BACT</name>
<dbReference type="OrthoDB" id="9783700at2"/>
<keyword evidence="2" id="KW-0808">Transferase</keyword>
<proteinExistence type="predicted"/>
<feature type="signal peptide" evidence="1">
    <location>
        <begin position="1"/>
        <end position="24"/>
    </location>
</feature>
<feature type="chain" id="PRO_5010172662" evidence="1">
    <location>
        <begin position="25"/>
        <end position="262"/>
    </location>
</feature>
<dbReference type="InterPro" id="IPR007788">
    <property type="entry name" value="QCT"/>
</dbReference>
<keyword evidence="1" id="KW-0732">Signal</keyword>
<sequence length="262" mass="29289">MRLKTLLRTSAVAAISAIALGCSALPPAASAPVSGYTVVAKFPHSTDNYTEGFLFKDGLFYEGTGMEGRSGLQVIQPATGKVLQRHDMTRQFFGEGIVDWGANIYQWTWQTHTGVVLDRFSLRPVRTFSYTGEGWGMTRDTKTIITSDGSNTLRFRNPETFAEVRHIVVHDGAKNIDQLNELEYIKGEIWANVWHQERIARISPKDGHVISWVDCTGILPANQKRDDESVLNGIAYDAATDRIFITGKQWPTIFEIKVVPKK</sequence>
<dbReference type="AlphaFoldDB" id="A0A1H4P318"/>
<gene>
    <name evidence="2" type="ORF">SAMN05443244_2439</name>
</gene>
<dbReference type="GO" id="GO:0016603">
    <property type="term" value="F:glutaminyl-peptide cyclotransferase activity"/>
    <property type="evidence" value="ECO:0007669"/>
    <property type="project" value="InterPro"/>
</dbReference>
<dbReference type="PROSITE" id="PS51257">
    <property type="entry name" value="PROKAR_LIPOPROTEIN"/>
    <property type="match status" value="1"/>
</dbReference>
<organism evidence="2 3">
    <name type="scientific">Terriglobus roseus</name>
    <dbReference type="NCBI Taxonomy" id="392734"/>
    <lineage>
        <taxon>Bacteria</taxon>
        <taxon>Pseudomonadati</taxon>
        <taxon>Acidobacteriota</taxon>
        <taxon>Terriglobia</taxon>
        <taxon>Terriglobales</taxon>
        <taxon>Acidobacteriaceae</taxon>
        <taxon>Terriglobus</taxon>
    </lineage>
</organism>
<reference evidence="2 3" key="1">
    <citation type="submission" date="2016-10" db="EMBL/GenBank/DDBJ databases">
        <authorList>
            <person name="de Groot N.N."/>
        </authorList>
    </citation>
    <scope>NUCLEOTIDE SEQUENCE [LARGE SCALE GENOMIC DNA]</scope>
    <source>
        <strain evidence="2 3">AB35.6</strain>
    </source>
</reference>
<dbReference type="EMBL" id="FNSD01000001">
    <property type="protein sequence ID" value="SEC01877.1"/>
    <property type="molecule type" value="Genomic_DNA"/>
</dbReference>
<dbReference type="Proteomes" id="UP000182409">
    <property type="component" value="Unassembled WGS sequence"/>
</dbReference>
<dbReference type="RefSeq" id="WP_074655968.1">
    <property type="nucleotide sequence ID" value="NZ_FNSD01000001.1"/>
</dbReference>
<dbReference type="Pfam" id="PF05096">
    <property type="entry name" value="Glu_cyclase_2"/>
    <property type="match status" value="1"/>
</dbReference>
<dbReference type="PANTHER" id="PTHR31270:SF1">
    <property type="entry name" value="GLUTAMINYL-PEPTIDE CYCLOTRANSFERASE"/>
    <property type="match status" value="1"/>
</dbReference>
<evidence type="ECO:0000313" key="3">
    <source>
        <dbReference type="Proteomes" id="UP000182409"/>
    </source>
</evidence>
<evidence type="ECO:0000256" key="1">
    <source>
        <dbReference type="SAM" id="SignalP"/>
    </source>
</evidence>
<dbReference type="PANTHER" id="PTHR31270">
    <property type="entry name" value="GLUTAMINYL-PEPTIDE CYCLOTRANSFERASE"/>
    <property type="match status" value="1"/>
</dbReference>